<sequence length="307" mass="34020">MAEGNPANVVTFRGHRAQVYTVAWNADGRRLASGSADRTIRLWNLSRADDNRYSAELRGHNGSVHQVAWDPAQPDRLASVSTDKNLMFWDTRVGQSTMTIPTQKENLALSWCPRGQTVATITQDYKCYFFDVKANQMLPSANLEDDVNDVQWNARGDLLFVATGRGTVNIYTYPELECIHTLHAHTSSCFVLELDPTGQYLGVGSADALVSLWSLTDLACVRTFNKHDSPVHHVSFSMDGRYIASAAEDKKIDISDVETEETVHAVPSTTNARSIAWHPTKPYLAFTGEEGMGYGAKGVVKLFKMES</sequence>
<dbReference type="GO" id="GO:0006406">
    <property type="term" value="P:mRNA export from nucleus"/>
    <property type="evidence" value="ECO:0007669"/>
    <property type="project" value="InterPro"/>
</dbReference>
<evidence type="ECO:0000256" key="1">
    <source>
        <dbReference type="ARBA" id="ARBA00022574"/>
    </source>
</evidence>
<keyword evidence="2" id="KW-0677">Repeat</keyword>
<dbReference type="PROSITE" id="PS00678">
    <property type="entry name" value="WD_REPEATS_1"/>
    <property type="match status" value="2"/>
</dbReference>
<dbReference type="PRINTS" id="PR00320">
    <property type="entry name" value="GPROTEINBRPT"/>
</dbReference>
<dbReference type="Proteomes" id="UP001150925">
    <property type="component" value="Unassembled WGS sequence"/>
</dbReference>
<proteinExistence type="inferred from homology"/>
<feature type="repeat" description="WD" evidence="4">
    <location>
        <begin position="57"/>
        <end position="99"/>
    </location>
</feature>
<feature type="repeat" description="WD" evidence="4">
    <location>
        <begin position="182"/>
        <end position="223"/>
    </location>
</feature>
<comment type="similarity">
    <text evidence="3">Belongs to the THOC3 family.</text>
</comment>
<dbReference type="EMBL" id="JANBPY010000227">
    <property type="protein sequence ID" value="KAJ1968132.1"/>
    <property type="molecule type" value="Genomic_DNA"/>
</dbReference>
<dbReference type="InterPro" id="IPR020472">
    <property type="entry name" value="WD40_PAC1"/>
</dbReference>
<dbReference type="Pfam" id="PF25174">
    <property type="entry name" value="Beta-prop_THOC3"/>
    <property type="match status" value="1"/>
</dbReference>
<name>A0A9W8E8J6_9FUNG</name>
<dbReference type="PANTHER" id="PTHR22839">
    <property type="entry name" value="THO COMPLEX SUBUNIT 3 THO3"/>
    <property type="match status" value="1"/>
</dbReference>
<dbReference type="PROSITE" id="PS50082">
    <property type="entry name" value="WD_REPEATS_2"/>
    <property type="match status" value="4"/>
</dbReference>
<feature type="repeat" description="WD" evidence="4">
    <location>
        <begin position="224"/>
        <end position="265"/>
    </location>
</feature>
<gene>
    <name evidence="5" type="ORF">IWQ62_001426</name>
</gene>
<dbReference type="InterPro" id="IPR001680">
    <property type="entry name" value="WD40_rpt"/>
</dbReference>
<keyword evidence="1 4" id="KW-0853">WD repeat</keyword>
<feature type="repeat" description="WD" evidence="4">
    <location>
        <begin position="12"/>
        <end position="53"/>
    </location>
</feature>
<evidence type="ECO:0000313" key="6">
    <source>
        <dbReference type="Proteomes" id="UP001150925"/>
    </source>
</evidence>
<reference evidence="5" key="1">
    <citation type="submission" date="2022-07" db="EMBL/GenBank/DDBJ databases">
        <title>Phylogenomic reconstructions and comparative analyses of Kickxellomycotina fungi.</title>
        <authorList>
            <person name="Reynolds N.K."/>
            <person name="Stajich J.E."/>
            <person name="Barry K."/>
            <person name="Grigoriev I.V."/>
            <person name="Crous P."/>
            <person name="Smith M.E."/>
        </authorList>
    </citation>
    <scope>NUCLEOTIDE SEQUENCE</scope>
    <source>
        <strain evidence="5">RSA 1196</strain>
    </source>
</reference>
<dbReference type="PANTHER" id="PTHR22839:SF0">
    <property type="entry name" value="THO COMPLEX SUBUNIT 3"/>
    <property type="match status" value="1"/>
</dbReference>
<dbReference type="CDD" id="cd00200">
    <property type="entry name" value="WD40"/>
    <property type="match status" value="1"/>
</dbReference>
<protein>
    <recommendedName>
        <fullName evidence="7">THO complex subunit 3</fullName>
    </recommendedName>
</protein>
<dbReference type="InterPro" id="IPR040132">
    <property type="entry name" value="Tex1/THOC3"/>
</dbReference>
<evidence type="ECO:0008006" key="7">
    <source>
        <dbReference type="Google" id="ProtNLM"/>
    </source>
</evidence>
<keyword evidence="6" id="KW-1185">Reference proteome</keyword>
<organism evidence="5 6">
    <name type="scientific">Dispira parvispora</name>
    <dbReference type="NCBI Taxonomy" id="1520584"/>
    <lineage>
        <taxon>Eukaryota</taxon>
        <taxon>Fungi</taxon>
        <taxon>Fungi incertae sedis</taxon>
        <taxon>Zoopagomycota</taxon>
        <taxon>Kickxellomycotina</taxon>
        <taxon>Dimargaritomycetes</taxon>
        <taxon>Dimargaritales</taxon>
        <taxon>Dimargaritaceae</taxon>
        <taxon>Dispira</taxon>
    </lineage>
</organism>
<dbReference type="InterPro" id="IPR019775">
    <property type="entry name" value="WD40_repeat_CS"/>
</dbReference>
<dbReference type="GO" id="GO:0000445">
    <property type="term" value="C:THO complex part of transcription export complex"/>
    <property type="evidence" value="ECO:0007669"/>
    <property type="project" value="TreeGrafter"/>
</dbReference>
<dbReference type="SMART" id="SM00320">
    <property type="entry name" value="WD40"/>
    <property type="match status" value="7"/>
</dbReference>
<dbReference type="AlphaFoldDB" id="A0A9W8E8J6"/>
<dbReference type="OrthoDB" id="340259at2759"/>
<evidence type="ECO:0000256" key="3">
    <source>
        <dbReference type="ARBA" id="ARBA00046343"/>
    </source>
</evidence>
<dbReference type="PROSITE" id="PS50294">
    <property type="entry name" value="WD_REPEATS_REGION"/>
    <property type="match status" value="3"/>
</dbReference>
<dbReference type="SUPFAM" id="SSF50978">
    <property type="entry name" value="WD40 repeat-like"/>
    <property type="match status" value="1"/>
</dbReference>
<comment type="caution">
    <text evidence="5">The sequence shown here is derived from an EMBL/GenBank/DDBJ whole genome shotgun (WGS) entry which is preliminary data.</text>
</comment>
<dbReference type="InterPro" id="IPR015943">
    <property type="entry name" value="WD40/YVTN_repeat-like_dom_sf"/>
</dbReference>
<evidence type="ECO:0000256" key="4">
    <source>
        <dbReference type="PROSITE-ProRule" id="PRU00221"/>
    </source>
</evidence>
<evidence type="ECO:0000256" key="2">
    <source>
        <dbReference type="ARBA" id="ARBA00022737"/>
    </source>
</evidence>
<accession>A0A9W8E8J6</accession>
<dbReference type="InterPro" id="IPR036322">
    <property type="entry name" value="WD40_repeat_dom_sf"/>
</dbReference>
<dbReference type="Gene3D" id="2.130.10.10">
    <property type="entry name" value="YVTN repeat-like/Quinoprotein amine dehydrogenase"/>
    <property type="match status" value="2"/>
</dbReference>
<evidence type="ECO:0000313" key="5">
    <source>
        <dbReference type="EMBL" id="KAJ1968132.1"/>
    </source>
</evidence>